<name>A0A5N5JYE4_9ROSI</name>
<proteinExistence type="predicted"/>
<evidence type="ECO:0000313" key="2">
    <source>
        <dbReference type="Proteomes" id="UP000326939"/>
    </source>
</evidence>
<protein>
    <submittedName>
        <fullName evidence="1">Uncharacterized protein</fullName>
    </submittedName>
</protein>
<comment type="caution">
    <text evidence="1">The sequence shown here is derived from an EMBL/GenBank/DDBJ whole genome shotgun (WGS) entry which is preliminary data.</text>
</comment>
<gene>
    <name evidence="1" type="ORF">DKX38_024166</name>
</gene>
<accession>A0A5N5JYE4</accession>
<dbReference type="Proteomes" id="UP000326939">
    <property type="component" value="Chromosome 16"/>
</dbReference>
<sequence>MSMVEWYILVTHQDDRNAIYGLGHAMSLQNVEGSEGTCQVTIAPQDVVDTASAKVKLVCNNHENSTLTYTVEGATDISGTYRLLVVGDHEEDICENKGEVESCSNEGSNGETLCSVITLRVRRNYAWINIPFIGKKRGETTSFCVDLIQVDYSKAYKGKQIQWRSTNSWSCRRPNIAKMFVHRVMSGRLWELKHISRFGLDWSLRSIEENSIATCSIIVQTTLRLQFVKHHLRLTYRVCQISCNVYHVSSVQAMKHSPKGVGSVYDLLADPCINHTSQLNRRRAGVATYEPTLLDERFMAWTLDTCYEFQDTGIEDRNYADMIMEHLASASNSSVTSETLAYSVSLISANLTQTGGCALVAWVRVYGLGCGVLPVLSTRCIREYRFIITIPSRDVCA</sequence>
<organism evidence="1 2">
    <name type="scientific">Salix brachista</name>
    <dbReference type="NCBI Taxonomy" id="2182728"/>
    <lineage>
        <taxon>Eukaryota</taxon>
        <taxon>Viridiplantae</taxon>
        <taxon>Streptophyta</taxon>
        <taxon>Embryophyta</taxon>
        <taxon>Tracheophyta</taxon>
        <taxon>Spermatophyta</taxon>
        <taxon>Magnoliopsida</taxon>
        <taxon>eudicotyledons</taxon>
        <taxon>Gunneridae</taxon>
        <taxon>Pentapetalae</taxon>
        <taxon>rosids</taxon>
        <taxon>fabids</taxon>
        <taxon>Malpighiales</taxon>
        <taxon>Salicaceae</taxon>
        <taxon>Saliceae</taxon>
        <taxon>Salix</taxon>
    </lineage>
</organism>
<dbReference type="EMBL" id="VDCV01000016">
    <property type="protein sequence ID" value="KAB5519847.1"/>
    <property type="molecule type" value="Genomic_DNA"/>
</dbReference>
<reference evidence="2" key="1">
    <citation type="journal article" date="2019" name="Gigascience">
        <title>De novo genome assembly of the endangered Acer yangbiense, a plant species with extremely small populations endemic to Yunnan Province, China.</title>
        <authorList>
            <person name="Yang J."/>
            <person name="Wariss H.M."/>
            <person name="Tao L."/>
            <person name="Zhang R."/>
            <person name="Yun Q."/>
            <person name="Hollingsworth P."/>
            <person name="Dao Z."/>
            <person name="Luo G."/>
            <person name="Guo H."/>
            <person name="Ma Y."/>
            <person name="Sun W."/>
        </authorList>
    </citation>
    <scope>NUCLEOTIDE SEQUENCE [LARGE SCALE GENOMIC DNA]</scope>
    <source>
        <strain evidence="2">cv. br00</strain>
    </source>
</reference>
<evidence type="ECO:0000313" key="1">
    <source>
        <dbReference type="EMBL" id="KAB5519847.1"/>
    </source>
</evidence>
<keyword evidence="2" id="KW-1185">Reference proteome</keyword>
<dbReference type="AlphaFoldDB" id="A0A5N5JYE4"/>